<dbReference type="PANTHER" id="PTHR42899">
    <property type="entry name" value="SPERMATOGENESIS-ASSOCIATED PROTEIN 20"/>
    <property type="match status" value="1"/>
</dbReference>
<dbReference type="InterPro" id="IPR008928">
    <property type="entry name" value="6-hairpin_glycosidase_sf"/>
</dbReference>
<reference evidence="5 6" key="1">
    <citation type="submission" date="2021-01" db="EMBL/GenBank/DDBJ databases">
        <title>Whole genome shotgun sequence of Microbispora corallina NBRC 16416.</title>
        <authorList>
            <person name="Komaki H."/>
            <person name="Tamura T."/>
        </authorList>
    </citation>
    <scope>NUCLEOTIDE SEQUENCE [LARGE SCALE GENOMIC DNA]</scope>
    <source>
        <strain evidence="5 6">NBRC 16416</strain>
    </source>
</reference>
<dbReference type="Pfam" id="PF07221">
    <property type="entry name" value="GlcNAc_2-epim"/>
    <property type="match status" value="1"/>
</dbReference>
<dbReference type="InterPro" id="IPR024705">
    <property type="entry name" value="Ssp411"/>
</dbReference>
<dbReference type="InterPro" id="IPR010819">
    <property type="entry name" value="AGE/CE"/>
</dbReference>
<dbReference type="Gene3D" id="3.40.50.880">
    <property type="match status" value="1"/>
</dbReference>
<accession>A0ABQ4G2P2</accession>
<feature type="domain" description="DJ-1/PfpI" evidence="4">
    <location>
        <begin position="9"/>
        <end position="185"/>
    </location>
</feature>
<comment type="similarity">
    <text evidence="1">Belongs to the N-acylglucosamine 2-epimerase family.</text>
</comment>
<evidence type="ECO:0000259" key="4">
    <source>
        <dbReference type="Pfam" id="PF01965"/>
    </source>
</evidence>
<dbReference type="Gene3D" id="1.50.10.10">
    <property type="match status" value="1"/>
</dbReference>
<evidence type="ECO:0000313" key="5">
    <source>
        <dbReference type="EMBL" id="GIH41332.1"/>
    </source>
</evidence>
<evidence type="ECO:0000313" key="6">
    <source>
        <dbReference type="Proteomes" id="UP000603904"/>
    </source>
</evidence>
<dbReference type="EMBL" id="BOOC01000021">
    <property type="protein sequence ID" value="GIH41332.1"/>
    <property type="molecule type" value="Genomic_DNA"/>
</dbReference>
<evidence type="ECO:0000256" key="3">
    <source>
        <dbReference type="SAM" id="MobiDB-lite"/>
    </source>
</evidence>
<keyword evidence="2" id="KW-0413">Isomerase</keyword>
<sequence>MNRLDGAIVAVLMESDFVEPEVHYYQRRFAEEGARTRFVTRLWGQQALTFHGHEFREPLTVDDDLEAIGPGDLRELDALIVPSGMVSDRLRYTEDAGGISPAVRLLREAFATPGVLKGIVCHGLWLVSPIGEVVRGRRVTCHNNLVADVRNMGAVYTDQDVVVDGDLVTARTADHCHAFARMMIELMAARRARRSAGVPPRVAPRHAPARLRAPHPAPATPRTVTRDAVTRDAVTRDAVTRDAVTRDAASAGGVRGEPSRAEPVRAGARPEREPAPPAERDVAFSDLVFGTVTGHDGARGLLDLRTGDGRTIRARLTPTTSAEFLRNLGDPYLDASGHLRELLSPGRRVFAHGVFYPDGGDAPFDAKRLVFLGRRPEEHVFEQPGWWVRQIRELGRFYRRAQFGDGGPVDFADYRTVLRLGGDKTDHHVQETDTISRMVYGMSSAYMLTGDEDFLEVAERGTAYLREHMRFVDPDEDVVYWYHGVDVRDGVERKLFTSEFGDDYDAIPMYEQIYALAGPTQLFRVTGDPDVARDIEGTLRLFRKFFRDPDKGGYFSHIDPILLSPHHESLGPNRSRKNWNSIGDHAPAYLINLFLGTGDERHADMLEETFDLIVRHMPDDASPFVQERFHGDWSPDRTWDWQQDRAVVGHNLKISWNLMRMMSIRPKDRYRTLAQQIGRRMPGVGADLRRGGWYDMVERTLAPGERVHRFVWHDRKAWWQQEQAILAYQILAAFTGDEEFRDRARESAAFYNAFFLDHDEGGVYFNVLADGTPYLVGTERLKGSHSMSMCHAAELCFLATVYQRLLLDREPLSLWFRPRPDGFPDRVLRVAPDALPPGLVRLDWVEVDGRPHSAYDPEALTVKLPDSARPVTVRAHLSPSGTPG</sequence>
<name>A0ABQ4G2P2_9ACTN</name>
<organism evidence="5 6">
    <name type="scientific">Microbispora corallina</name>
    <dbReference type="NCBI Taxonomy" id="83302"/>
    <lineage>
        <taxon>Bacteria</taxon>
        <taxon>Bacillati</taxon>
        <taxon>Actinomycetota</taxon>
        <taxon>Actinomycetes</taxon>
        <taxon>Streptosporangiales</taxon>
        <taxon>Streptosporangiaceae</taxon>
        <taxon>Microbispora</taxon>
    </lineage>
</organism>
<keyword evidence="6" id="KW-1185">Reference proteome</keyword>
<dbReference type="SUPFAM" id="SSF52317">
    <property type="entry name" value="Class I glutamine amidotransferase-like"/>
    <property type="match status" value="1"/>
</dbReference>
<proteinExistence type="inferred from homology"/>
<dbReference type="RefSeq" id="WP_204058677.1">
    <property type="nucleotide sequence ID" value="NZ_BOOC01000021.1"/>
</dbReference>
<feature type="region of interest" description="Disordered" evidence="3">
    <location>
        <begin position="195"/>
        <end position="225"/>
    </location>
</feature>
<dbReference type="Proteomes" id="UP000603904">
    <property type="component" value="Unassembled WGS sequence"/>
</dbReference>
<dbReference type="InterPro" id="IPR029062">
    <property type="entry name" value="Class_I_gatase-like"/>
</dbReference>
<dbReference type="PANTHER" id="PTHR42899:SF1">
    <property type="entry name" value="SPERMATOGENESIS-ASSOCIATED PROTEIN 20"/>
    <property type="match status" value="1"/>
</dbReference>
<dbReference type="Pfam" id="PF01965">
    <property type="entry name" value="DJ-1_PfpI"/>
    <property type="match status" value="1"/>
</dbReference>
<feature type="compositionally biased region" description="Basic and acidic residues" evidence="3">
    <location>
        <begin position="257"/>
        <end position="278"/>
    </location>
</feature>
<evidence type="ECO:0000256" key="2">
    <source>
        <dbReference type="ARBA" id="ARBA00023235"/>
    </source>
</evidence>
<gene>
    <name evidence="5" type="ORF">Mco01_43320</name>
</gene>
<feature type="region of interest" description="Disordered" evidence="3">
    <location>
        <begin position="241"/>
        <end position="278"/>
    </location>
</feature>
<comment type="caution">
    <text evidence="5">The sequence shown here is derived from an EMBL/GenBank/DDBJ whole genome shotgun (WGS) entry which is preliminary data.</text>
</comment>
<feature type="compositionally biased region" description="Basic residues" evidence="3">
    <location>
        <begin position="203"/>
        <end position="213"/>
    </location>
</feature>
<dbReference type="InterPro" id="IPR002818">
    <property type="entry name" value="DJ-1/PfpI"/>
</dbReference>
<dbReference type="SUPFAM" id="SSF48208">
    <property type="entry name" value="Six-hairpin glycosidases"/>
    <property type="match status" value="1"/>
</dbReference>
<evidence type="ECO:0000256" key="1">
    <source>
        <dbReference type="ARBA" id="ARBA00008558"/>
    </source>
</evidence>
<protein>
    <recommendedName>
        <fullName evidence="4">DJ-1/PfpI domain-containing protein</fullName>
    </recommendedName>
</protein>
<dbReference type="InterPro" id="IPR012341">
    <property type="entry name" value="6hp_glycosidase-like_sf"/>
</dbReference>